<dbReference type="PROSITE" id="PS51330">
    <property type="entry name" value="DHFR_2"/>
    <property type="match status" value="1"/>
</dbReference>
<dbReference type="InterPro" id="IPR024072">
    <property type="entry name" value="DHFR-like_dom_sf"/>
</dbReference>
<dbReference type="GO" id="GO:0046655">
    <property type="term" value="P:folic acid metabolic process"/>
    <property type="evidence" value="ECO:0007669"/>
    <property type="project" value="TreeGrafter"/>
</dbReference>
<gene>
    <name evidence="9" type="ORF">ALOHA_HF1029C11.0013</name>
</gene>
<dbReference type="GO" id="GO:0046452">
    <property type="term" value="P:dihydrofolate metabolic process"/>
    <property type="evidence" value="ECO:0007669"/>
    <property type="project" value="TreeGrafter"/>
</dbReference>
<evidence type="ECO:0000259" key="8">
    <source>
        <dbReference type="PROSITE" id="PS51330"/>
    </source>
</evidence>
<dbReference type="UniPathway" id="UPA00077">
    <property type="reaction ID" value="UER00158"/>
</dbReference>
<evidence type="ECO:0000256" key="2">
    <source>
        <dbReference type="ARBA" id="ARBA00009539"/>
    </source>
</evidence>
<accession>A4GI75</accession>
<dbReference type="GO" id="GO:0050661">
    <property type="term" value="F:NADP binding"/>
    <property type="evidence" value="ECO:0007669"/>
    <property type="project" value="InterPro"/>
</dbReference>
<evidence type="ECO:0000256" key="3">
    <source>
        <dbReference type="ARBA" id="ARBA00012856"/>
    </source>
</evidence>
<feature type="domain" description="DHFR" evidence="8">
    <location>
        <begin position="2"/>
        <end position="167"/>
    </location>
</feature>
<dbReference type="InterPro" id="IPR012259">
    <property type="entry name" value="DHFR"/>
</dbReference>
<comment type="pathway">
    <text evidence="1">Cofactor biosynthesis; tetrahydrofolate biosynthesis; 5,6,7,8-tetrahydrofolate from 7,8-dihydrofolate: step 1/1.</text>
</comment>
<proteinExistence type="inferred from homology"/>
<dbReference type="GO" id="GO:0046654">
    <property type="term" value="P:tetrahydrofolate biosynthetic process"/>
    <property type="evidence" value="ECO:0007669"/>
    <property type="project" value="UniProtKB-UniPathway"/>
</dbReference>
<dbReference type="GO" id="GO:0004146">
    <property type="term" value="F:dihydrofolate reductase activity"/>
    <property type="evidence" value="ECO:0007669"/>
    <property type="project" value="UniProtKB-EC"/>
</dbReference>
<dbReference type="PANTHER" id="PTHR48069:SF3">
    <property type="entry name" value="DIHYDROFOLATE REDUCTASE"/>
    <property type="match status" value="1"/>
</dbReference>
<evidence type="ECO:0000313" key="9">
    <source>
        <dbReference type="EMBL" id="ABL97786.1"/>
    </source>
</evidence>
<evidence type="ECO:0000256" key="4">
    <source>
        <dbReference type="ARBA" id="ARBA00022563"/>
    </source>
</evidence>
<dbReference type="PRINTS" id="PR00070">
    <property type="entry name" value="DHFR"/>
</dbReference>
<keyword evidence="5" id="KW-0521">NADP</keyword>
<name>A4GI75_9BACT</name>
<evidence type="ECO:0000256" key="6">
    <source>
        <dbReference type="ARBA" id="ARBA00023002"/>
    </source>
</evidence>
<dbReference type="PROSITE" id="PS00075">
    <property type="entry name" value="DHFR_1"/>
    <property type="match status" value="1"/>
</dbReference>
<dbReference type="InterPro" id="IPR017925">
    <property type="entry name" value="DHFR_CS"/>
</dbReference>
<dbReference type="EMBL" id="EF089401">
    <property type="protein sequence ID" value="ABL97786.1"/>
    <property type="molecule type" value="Genomic_DNA"/>
</dbReference>
<dbReference type="Gene3D" id="3.40.430.10">
    <property type="entry name" value="Dihydrofolate Reductase, subunit A"/>
    <property type="match status" value="1"/>
</dbReference>
<dbReference type="EC" id="1.5.1.3" evidence="3"/>
<reference evidence="9" key="1">
    <citation type="journal article" date="2007" name="Environ. Microbiol.">
        <title>Proteorhodopsin photosystem gene clusters exhibit co-evolutionary trends and shared ancestry among diverse marine microbial phyla.</title>
        <authorList>
            <person name="McCarren J."/>
            <person name="Delong E.F."/>
        </authorList>
    </citation>
    <scope>NUCLEOTIDE SEQUENCE</scope>
</reference>
<dbReference type="GO" id="GO:0006730">
    <property type="term" value="P:one-carbon metabolic process"/>
    <property type="evidence" value="ECO:0007669"/>
    <property type="project" value="UniProtKB-KW"/>
</dbReference>
<dbReference type="SUPFAM" id="SSF53597">
    <property type="entry name" value="Dihydrofolate reductase-like"/>
    <property type="match status" value="1"/>
</dbReference>
<dbReference type="CDD" id="cd00209">
    <property type="entry name" value="DHFR"/>
    <property type="match status" value="1"/>
</dbReference>
<dbReference type="PANTHER" id="PTHR48069">
    <property type="entry name" value="DIHYDROFOLATE REDUCTASE"/>
    <property type="match status" value="1"/>
</dbReference>
<sequence>MMLKMILAMDLDGCIGKENGLPWRLQSDMLRFKRLTIGQGNSAVLMGRTTWETIPERFRPLVDRINIVVTRNRNYALSDAHVTYSIENGIEHASNNNCDECWIIGGADVYEQCRDLVDEIHLTSVETSNSGDIKVGMFGDEWNREIIESTPESSDNEHPTTYMILRKS</sequence>
<dbReference type="AlphaFoldDB" id="A4GI75"/>
<keyword evidence="6" id="KW-0560">Oxidoreductase</keyword>
<evidence type="ECO:0000256" key="1">
    <source>
        <dbReference type="ARBA" id="ARBA00004903"/>
    </source>
</evidence>
<dbReference type="Pfam" id="PF00186">
    <property type="entry name" value="DHFR_1"/>
    <property type="match status" value="1"/>
</dbReference>
<dbReference type="InterPro" id="IPR001796">
    <property type="entry name" value="DHFR_dom"/>
</dbReference>
<protein>
    <recommendedName>
        <fullName evidence="3">dihydrofolate reductase</fullName>
        <ecNumber evidence="3">1.5.1.3</ecNumber>
    </recommendedName>
</protein>
<evidence type="ECO:0000256" key="7">
    <source>
        <dbReference type="RuleBase" id="RU004474"/>
    </source>
</evidence>
<comment type="similarity">
    <text evidence="2 7">Belongs to the dihydrofolate reductase family.</text>
</comment>
<evidence type="ECO:0000256" key="5">
    <source>
        <dbReference type="ARBA" id="ARBA00022857"/>
    </source>
</evidence>
<keyword evidence="4" id="KW-0554">One-carbon metabolism</keyword>
<organism evidence="9">
    <name type="scientific">uncultured marine bacterium HF10_29C11</name>
    <dbReference type="NCBI Taxonomy" id="415445"/>
    <lineage>
        <taxon>Bacteria</taxon>
        <taxon>environmental samples</taxon>
    </lineage>
</organism>